<organism evidence="3 4">
    <name type="scientific">Micromonospora cathayae</name>
    <dbReference type="NCBI Taxonomy" id="3028804"/>
    <lineage>
        <taxon>Bacteria</taxon>
        <taxon>Bacillati</taxon>
        <taxon>Actinomycetota</taxon>
        <taxon>Actinomycetes</taxon>
        <taxon>Micromonosporales</taxon>
        <taxon>Micromonosporaceae</taxon>
        <taxon>Micromonospora</taxon>
    </lineage>
</organism>
<protein>
    <submittedName>
        <fullName evidence="3">DUF4190 domain-containing protein</fullName>
    </submittedName>
</protein>
<proteinExistence type="predicted"/>
<evidence type="ECO:0000313" key="4">
    <source>
        <dbReference type="Proteomes" id="UP001219605"/>
    </source>
</evidence>
<dbReference type="EMBL" id="CP118615">
    <property type="protein sequence ID" value="WDZ88123.1"/>
    <property type="molecule type" value="Genomic_DNA"/>
</dbReference>
<reference evidence="3 4" key="1">
    <citation type="submission" date="2023-02" db="EMBL/GenBank/DDBJ databases">
        <authorList>
            <person name="Mo P."/>
        </authorList>
    </citation>
    <scope>NUCLEOTIDE SEQUENCE [LARGE SCALE GENOMIC DNA]</scope>
    <source>
        <strain evidence="3 4">HUAS 3</strain>
    </source>
</reference>
<keyword evidence="4" id="KW-1185">Reference proteome</keyword>
<feature type="transmembrane region" description="Helical" evidence="1">
    <location>
        <begin position="45"/>
        <end position="71"/>
    </location>
</feature>
<sequence>MNTYAILSLVFGVAVFPPLGIYFGNRAKREIERTGERGVELATAGIVVGWVFTIMYVVFLVIWCALAGSLLTSGATV</sequence>
<feature type="transmembrane region" description="Helical" evidence="1">
    <location>
        <begin position="6"/>
        <end position="24"/>
    </location>
</feature>
<name>A0ABY7ZYZ6_9ACTN</name>
<feature type="domain" description="DUF4190" evidence="2">
    <location>
        <begin position="4"/>
        <end position="59"/>
    </location>
</feature>
<dbReference type="Proteomes" id="UP001219605">
    <property type="component" value="Chromosome"/>
</dbReference>
<dbReference type="InterPro" id="IPR025241">
    <property type="entry name" value="DUF4190"/>
</dbReference>
<accession>A0ABY7ZYZ6</accession>
<keyword evidence="1" id="KW-0812">Transmembrane</keyword>
<gene>
    <name evidence="3" type="ORF">PVK37_20405</name>
</gene>
<dbReference type="Pfam" id="PF13828">
    <property type="entry name" value="DUF4190"/>
    <property type="match status" value="1"/>
</dbReference>
<keyword evidence="1" id="KW-0472">Membrane</keyword>
<keyword evidence="1" id="KW-1133">Transmembrane helix</keyword>
<evidence type="ECO:0000259" key="2">
    <source>
        <dbReference type="Pfam" id="PF13828"/>
    </source>
</evidence>
<evidence type="ECO:0000256" key="1">
    <source>
        <dbReference type="SAM" id="Phobius"/>
    </source>
</evidence>
<evidence type="ECO:0000313" key="3">
    <source>
        <dbReference type="EMBL" id="WDZ88123.1"/>
    </source>
</evidence>